<evidence type="ECO:0000256" key="1">
    <source>
        <dbReference type="ARBA" id="ARBA00004457"/>
    </source>
</evidence>
<evidence type="ECO:0000259" key="7">
    <source>
        <dbReference type="Pfam" id="PF07970"/>
    </source>
</evidence>
<gene>
    <name evidence="9" type="primary">RvY_03784-1</name>
    <name evidence="9" type="synonym">RvY_03784.1</name>
    <name evidence="9" type="ORF">RvY_03784</name>
</gene>
<keyword evidence="4 6" id="KW-1133">Transmembrane helix</keyword>
<keyword evidence="5 6" id="KW-0472">Membrane</keyword>
<evidence type="ECO:0000259" key="8">
    <source>
        <dbReference type="Pfam" id="PF13850"/>
    </source>
</evidence>
<evidence type="ECO:0008006" key="11">
    <source>
        <dbReference type="Google" id="ProtNLM"/>
    </source>
</evidence>
<dbReference type="InterPro" id="IPR045888">
    <property type="entry name" value="Erv"/>
</dbReference>
<dbReference type="GO" id="GO:0005789">
    <property type="term" value="C:endoplasmic reticulum membrane"/>
    <property type="evidence" value="ECO:0007669"/>
    <property type="project" value="TreeGrafter"/>
</dbReference>
<dbReference type="EMBL" id="BDGG01000002">
    <property type="protein sequence ID" value="GAU91555.1"/>
    <property type="molecule type" value="Genomic_DNA"/>
</dbReference>
<evidence type="ECO:0000256" key="5">
    <source>
        <dbReference type="ARBA" id="ARBA00023136"/>
    </source>
</evidence>
<name>A0A1D1USX7_RAMVA</name>
<feature type="domain" description="Endoplasmic reticulum vesicle transporter C-terminal" evidence="7">
    <location>
        <begin position="103"/>
        <end position="265"/>
    </location>
</feature>
<protein>
    <recommendedName>
        <fullName evidence="11">Endoplasmic reticulum vesicle transporter C-terminal domain-containing protein</fullName>
    </recommendedName>
</protein>
<dbReference type="InterPro" id="IPR039542">
    <property type="entry name" value="Erv_N"/>
</dbReference>
<keyword evidence="3 6" id="KW-0812">Transmembrane</keyword>
<accession>A0A1D1USX7</accession>
<dbReference type="Proteomes" id="UP000186922">
    <property type="component" value="Unassembled WGS sequence"/>
</dbReference>
<dbReference type="GO" id="GO:0006888">
    <property type="term" value="P:endoplasmic reticulum to Golgi vesicle-mediated transport"/>
    <property type="evidence" value="ECO:0007669"/>
    <property type="project" value="TreeGrafter"/>
</dbReference>
<keyword evidence="10" id="KW-1185">Reference proteome</keyword>
<evidence type="ECO:0000256" key="2">
    <source>
        <dbReference type="ARBA" id="ARBA00005648"/>
    </source>
</evidence>
<feature type="domain" description="Endoplasmic reticulum vesicle transporter N-terminal" evidence="8">
    <location>
        <begin position="5"/>
        <end position="96"/>
    </location>
</feature>
<dbReference type="OrthoDB" id="270930at2759"/>
<comment type="caution">
    <text evidence="9">The sequence shown here is derived from an EMBL/GenBank/DDBJ whole genome shotgun (WGS) entry which is preliminary data.</text>
</comment>
<sequence length="280" mass="31438">MVFDLRRLDIYRKVPKDLTQPTLAGAVISIFCVLFIFFLLVSEFMFFISPDITSELFVDDPNRHHDRIPVRLNITLPHLSCTVVGLDIQDDLGRHEVGHNTETNKIPVGSGCRFETVFSINKVPGNFHVSTHAAGHTAEIPNFQHIVHELGFGHSLSGKKVPGSYNPITSVIHDSSDPTTNHEYVIKIVPTIHQDLRGKNLAAYQYTYAYRGYPTYGQITPAIWFKYDLNPITVKYTEKRPPFYTFLTTICAIVGGTFTVAGILDALTFSAGELIKKKLK</sequence>
<evidence type="ECO:0000313" key="9">
    <source>
        <dbReference type="EMBL" id="GAU91555.1"/>
    </source>
</evidence>
<organism evidence="9 10">
    <name type="scientific">Ramazzottius varieornatus</name>
    <name type="common">Water bear</name>
    <name type="synonym">Tardigrade</name>
    <dbReference type="NCBI Taxonomy" id="947166"/>
    <lineage>
        <taxon>Eukaryota</taxon>
        <taxon>Metazoa</taxon>
        <taxon>Ecdysozoa</taxon>
        <taxon>Tardigrada</taxon>
        <taxon>Eutardigrada</taxon>
        <taxon>Parachela</taxon>
        <taxon>Hypsibioidea</taxon>
        <taxon>Ramazzottiidae</taxon>
        <taxon>Ramazzottius</taxon>
    </lineage>
</organism>
<evidence type="ECO:0000256" key="3">
    <source>
        <dbReference type="ARBA" id="ARBA00022692"/>
    </source>
</evidence>
<dbReference type="GO" id="GO:0006890">
    <property type="term" value="P:retrograde vesicle-mediated transport, Golgi to endoplasmic reticulum"/>
    <property type="evidence" value="ECO:0007669"/>
    <property type="project" value="TreeGrafter"/>
</dbReference>
<dbReference type="PANTHER" id="PTHR10984:SF36">
    <property type="entry name" value="ENDOPLASMIC RETICULUM-GOLGI INTERMEDIATE COMPARTMENT PROTEIN 1"/>
    <property type="match status" value="1"/>
</dbReference>
<feature type="transmembrane region" description="Helical" evidence="6">
    <location>
        <begin position="21"/>
        <end position="48"/>
    </location>
</feature>
<dbReference type="STRING" id="947166.A0A1D1USX7"/>
<feature type="transmembrane region" description="Helical" evidence="6">
    <location>
        <begin position="243"/>
        <end position="270"/>
    </location>
</feature>
<comment type="similarity">
    <text evidence="2">Belongs to the ERGIC family.</text>
</comment>
<proteinExistence type="inferred from homology"/>
<dbReference type="GO" id="GO:0000139">
    <property type="term" value="C:Golgi membrane"/>
    <property type="evidence" value="ECO:0007669"/>
    <property type="project" value="TreeGrafter"/>
</dbReference>
<comment type="subcellular location">
    <subcellularLocation>
        <location evidence="1">Endoplasmic reticulum-Golgi intermediate compartment membrane</location>
        <topology evidence="1">Multi-pass membrane protein</topology>
    </subcellularLocation>
</comment>
<dbReference type="Pfam" id="PF07970">
    <property type="entry name" value="COPIIcoated_ERV"/>
    <property type="match status" value="1"/>
</dbReference>
<dbReference type="InterPro" id="IPR012936">
    <property type="entry name" value="Erv_C"/>
</dbReference>
<evidence type="ECO:0000256" key="4">
    <source>
        <dbReference type="ARBA" id="ARBA00022989"/>
    </source>
</evidence>
<dbReference type="AlphaFoldDB" id="A0A1D1USX7"/>
<evidence type="ECO:0000256" key="6">
    <source>
        <dbReference type="SAM" id="Phobius"/>
    </source>
</evidence>
<dbReference type="GO" id="GO:0030134">
    <property type="term" value="C:COPII-coated ER to Golgi transport vesicle"/>
    <property type="evidence" value="ECO:0007669"/>
    <property type="project" value="TreeGrafter"/>
</dbReference>
<evidence type="ECO:0000313" key="10">
    <source>
        <dbReference type="Proteomes" id="UP000186922"/>
    </source>
</evidence>
<dbReference type="GO" id="GO:0033116">
    <property type="term" value="C:endoplasmic reticulum-Golgi intermediate compartment membrane"/>
    <property type="evidence" value="ECO:0007669"/>
    <property type="project" value="UniProtKB-SubCell"/>
</dbReference>
<reference evidence="9 10" key="1">
    <citation type="journal article" date="2016" name="Nat. Commun.">
        <title>Extremotolerant tardigrade genome and improved radiotolerance of human cultured cells by tardigrade-unique protein.</title>
        <authorList>
            <person name="Hashimoto T."/>
            <person name="Horikawa D.D."/>
            <person name="Saito Y."/>
            <person name="Kuwahara H."/>
            <person name="Kozuka-Hata H."/>
            <person name="Shin-I T."/>
            <person name="Minakuchi Y."/>
            <person name="Ohishi K."/>
            <person name="Motoyama A."/>
            <person name="Aizu T."/>
            <person name="Enomoto A."/>
            <person name="Kondo K."/>
            <person name="Tanaka S."/>
            <person name="Hara Y."/>
            <person name="Koshikawa S."/>
            <person name="Sagara H."/>
            <person name="Miura T."/>
            <person name="Yokobori S."/>
            <person name="Miyagawa K."/>
            <person name="Suzuki Y."/>
            <person name="Kubo T."/>
            <person name="Oyama M."/>
            <person name="Kohara Y."/>
            <person name="Fujiyama A."/>
            <person name="Arakawa K."/>
            <person name="Katayama T."/>
            <person name="Toyoda A."/>
            <person name="Kunieda T."/>
        </authorList>
    </citation>
    <scope>NUCLEOTIDE SEQUENCE [LARGE SCALE GENOMIC DNA]</scope>
    <source>
        <strain evidence="9 10">YOKOZUNA-1</strain>
    </source>
</reference>
<dbReference type="Pfam" id="PF13850">
    <property type="entry name" value="ERGIC_N"/>
    <property type="match status" value="1"/>
</dbReference>
<dbReference type="PANTHER" id="PTHR10984">
    <property type="entry name" value="ENDOPLASMIC RETICULUM-GOLGI INTERMEDIATE COMPARTMENT PROTEIN"/>
    <property type="match status" value="1"/>
</dbReference>